<comment type="caution">
    <text evidence="9">The sequence shown here is derived from an EMBL/GenBank/DDBJ whole genome shotgun (WGS) entry which is preliminary data.</text>
</comment>
<evidence type="ECO:0000313" key="9">
    <source>
        <dbReference type="EMBL" id="TWI36047.1"/>
    </source>
</evidence>
<feature type="signal peptide" evidence="8">
    <location>
        <begin position="1"/>
        <end position="17"/>
    </location>
</feature>
<evidence type="ECO:0000256" key="6">
    <source>
        <dbReference type="ARBA" id="ARBA00023288"/>
    </source>
</evidence>
<evidence type="ECO:0000256" key="3">
    <source>
        <dbReference type="ARBA" id="ARBA00022729"/>
    </source>
</evidence>
<dbReference type="InterPro" id="IPR012556">
    <property type="entry name" value="Entericidin"/>
</dbReference>
<gene>
    <name evidence="9" type="ORF">IQ24_01410</name>
</gene>
<evidence type="ECO:0000256" key="2">
    <source>
        <dbReference type="ARBA" id="ARBA00022475"/>
    </source>
</evidence>
<protein>
    <submittedName>
        <fullName evidence="9">Putative small secreted protein</fullName>
    </submittedName>
</protein>
<keyword evidence="2" id="KW-1003">Cell membrane</keyword>
<organism evidence="9 10">
    <name type="scientific">Paracoccus sulfuroxidans</name>
    <dbReference type="NCBI Taxonomy" id="384678"/>
    <lineage>
        <taxon>Bacteria</taxon>
        <taxon>Pseudomonadati</taxon>
        <taxon>Pseudomonadota</taxon>
        <taxon>Alphaproteobacteria</taxon>
        <taxon>Rhodobacterales</taxon>
        <taxon>Paracoccaceae</taxon>
        <taxon>Paracoccus</taxon>
    </lineage>
</organism>
<accession>A0A562NUZ2</accession>
<dbReference type="Proteomes" id="UP000316225">
    <property type="component" value="Unassembled WGS sequence"/>
</dbReference>
<evidence type="ECO:0000256" key="8">
    <source>
        <dbReference type="SAM" id="SignalP"/>
    </source>
</evidence>
<feature type="region of interest" description="Disordered" evidence="7">
    <location>
        <begin position="37"/>
        <end position="70"/>
    </location>
</feature>
<evidence type="ECO:0000256" key="5">
    <source>
        <dbReference type="ARBA" id="ARBA00023139"/>
    </source>
</evidence>
<proteinExistence type="inferred from homology"/>
<feature type="compositionally biased region" description="Low complexity" evidence="7">
    <location>
        <begin position="55"/>
        <end position="64"/>
    </location>
</feature>
<comment type="similarity">
    <text evidence="1">Belongs to the EcnA/EcnB lipoprotein family.</text>
</comment>
<dbReference type="EMBL" id="VLKU01000003">
    <property type="protein sequence ID" value="TWI36047.1"/>
    <property type="molecule type" value="Genomic_DNA"/>
</dbReference>
<feature type="chain" id="PRO_5021851387" evidence="8">
    <location>
        <begin position="18"/>
        <end position="70"/>
    </location>
</feature>
<dbReference type="Pfam" id="PF08085">
    <property type="entry name" value="Entericidin"/>
    <property type="match status" value="1"/>
</dbReference>
<keyword evidence="3 8" id="KW-0732">Signal</keyword>
<evidence type="ECO:0000256" key="4">
    <source>
        <dbReference type="ARBA" id="ARBA00023136"/>
    </source>
</evidence>
<evidence type="ECO:0000313" key="10">
    <source>
        <dbReference type="Proteomes" id="UP000316225"/>
    </source>
</evidence>
<dbReference type="RefSeq" id="WP_145397091.1">
    <property type="nucleotide sequence ID" value="NZ_VLKU01000003.1"/>
</dbReference>
<keyword evidence="6" id="KW-0449">Lipoprotein</keyword>
<keyword evidence="5" id="KW-0564">Palmitate</keyword>
<reference evidence="9 10" key="1">
    <citation type="journal article" date="2015" name="Stand. Genomic Sci.">
        <title>Genomic Encyclopedia of Bacterial and Archaeal Type Strains, Phase III: the genomes of soil and plant-associated and newly described type strains.</title>
        <authorList>
            <person name="Whitman W.B."/>
            <person name="Woyke T."/>
            <person name="Klenk H.P."/>
            <person name="Zhou Y."/>
            <person name="Lilburn T.G."/>
            <person name="Beck B.J."/>
            <person name="De Vos P."/>
            <person name="Vandamme P."/>
            <person name="Eisen J.A."/>
            <person name="Garrity G."/>
            <person name="Hugenholtz P."/>
            <person name="Kyrpides N.C."/>
        </authorList>
    </citation>
    <scope>NUCLEOTIDE SEQUENCE [LARGE SCALE GENOMIC DNA]</scope>
    <source>
        <strain evidence="9 10">CGMCC 1.5364</strain>
    </source>
</reference>
<dbReference type="AlphaFoldDB" id="A0A562NUZ2"/>
<evidence type="ECO:0000256" key="1">
    <source>
        <dbReference type="ARBA" id="ARBA00010296"/>
    </source>
</evidence>
<sequence length="70" mass="6940">MIAKTYLAALLAVLALAGCETMQGAGRDLQTAGAALSEQTYGRQPPGAAGGVTDPYAPAGAAPYNPSPSF</sequence>
<keyword evidence="4" id="KW-0472">Membrane</keyword>
<name>A0A562NUZ2_9RHOB</name>
<dbReference type="GO" id="GO:0016020">
    <property type="term" value="C:membrane"/>
    <property type="evidence" value="ECO:0007669"/>
    <property type="project" value="InterPro"/>
</dbReference>
<dbReference type="GO" id="GO:0009636">
    <property type="term" value="P:response to toxic substance"/>
    <property type="evidence" value="ECO:0007669"/>
    <property type="project" value="InterPro"/>
</dbReference>
<keyword evidence="10" id="KW-1185">Reference proteome</keyword>
<evidence type="ECO:0000256" key="7">
    <source>
        <dbReference type="SAM" id="MobiDB-lite"/>
    </source>
</evidence>
<dbReference type="PROSITE" id="PS51257">
    <property type="entry name" value="PROKAR_LIPOPROTEIN"/>
    <property type="match status" value="1"/>
</dbReference>